<dbReference type="PANTHER" id="PTHR30314">
    <property type="entry name" value="CELL DIVISION PROTEIN FTSZ-RELATED"/>
    <property type="match status" value="1"/>
</dbReference>
<dbReference type="GO" id="GO:0003924">
    <property type="term" value="F:GTPase activity"/>
    <property type="evidence" value="ECO:0007669"/>
    <property type="project" value="InterPro"/>
</dbReference>
<accession>X1CRW7</accession>
<dbReference type="AlphaFoldDB" id="X1CRW7"/>
<evidence type="ECO:0000313" key="4">
    <source>
        <dbReference type="EMBL" id="GAH11191.1"/>
    </source>
</evidence>
<dbReference type="InterPro" id="IPR045061">
    <property type="entry name" value="FtsZ/CetZ"/>
</dbReference>
<proteinExistence type="predicted"/>
<dbReference type="SUPFAM" id="SSF52490">
    <property type="entry name" value="Tubulin nucleotide-binding domain-like"/>
    <property type="match status" value="1"/>
</dbReference>
<dbReference type="PANTHER" id="PTHR30314:SF3">
    <property type="entry name" value="MITOCHONDRIAL DIVISION PROTEIN FSZA"/>
    <property type="match status" value="1"/>
</dbReference>
<evidence type="ECO:0000259" key="3">
    <source>
        <dbReference type="SMART" id="SM00864"/>
    </source>
</evidence>
<dbReference type="InterPro" id="IPR003008">
    <property type="entry name" value="Tubulin_FtsZ_GTPase"/>
</dbReference>
<feature type="domain" description="Tubulin/FtsZ GTPase" evidence="3">
    <location>
        <begin position="1"/>
        <end position="117"/>
    </location>
</feature>
<protein>
    <recommendedName>
        <fullName evidence="3">Tubulin/FtsZ GTPase domain-containing protein</fullName>
    </recommendedName>
</protein>
<name>X1CRW7_9ZZZZ</name>
<dbReference type="GO" id="GO:0032153">
    <property type="term" value="C:cell division site"/>
    <property type="evidence" value="ECO:0007669"/>
    <property type="project" value="TreeGrafter"/>
</dbReference>
<keyword evidence="1" id="KW-0547">Nucleotide-binding</keyword>
<evidence type="ECO:0000256" key="1">
    <source>
        <dbReference type="ARBA" id="ARBA00022741"/>
    </source>
</evidence>
<sequence length="117" mass="12325">MGLGSGSNPEIGRKAAEEDKDRITKALKGADMVFITAGMGGGTGTGGAPIVARIAKDLGALTVGVVTKPFSFEGHRRMKQAEEGIKLLKECVDTLIVIPNDRLLQIVEENTSILDAF</sequence>
<evidence type="ECO:0000256" key="2">
    <source>
        <dbReference type="ARBA" id="ARBA00023134"/>
    </source>
</evidence>
<dbReference type="InterPro" id="IPR020805">
    <property type="entry name" value="Cell_div_FtsZ_CS"/>
</dbReference>
<comment type="caution">
    <text evidence="4">The sequence shown here is derived from an EMBL/GenBank/DDBJ whole genome shotgun (WGS) entry which is preliminary data.</text>
</comment>
<organism evidence="4">
    <name type="scientific">marine sediment metagenome</name>
    <dbReference type="NCBI Taxonomy" id="412755"/>
    <lineage>
        <taxon>unclassified sequences</taxon>
        <taxon>metagenomes</taxon>
        <taxon>ecological metagenomes</taxon>
    </lineage>
</organism>
<dbReference type="Pfam" id="PF00091">
    <property type="entry name" value="Tubulin"/>
    <property type="match status" value="1"/>
</dbReference>
<keyword evidence="2" id="KW-0342">GTP-binding</keyword>
<dbReference type="GO" id="GO:0005737">
    <property type="term" value="C:cytoplasm"/>
    <property type="evidence" value="ECO:0007669"/>
    <property type="project" value="TreeGrafter"/>
</dbReference>
<dbReference type="EMBL" id="BART01035124">
    <property type="protein sequence ID" value="GAH11191.1"/>
    <property type="molecule type" value="Genomic_DNA"/>
</dbReference>
<dbReference type="InterPro" id="IPR036525">
    <property type="entry name" value="Tubulin/FtsZ_GTPase_sf"/>
</dbReference>
<gene>
    <name evidence="4" type="ORF">S01H4_59781</name>
</gene>
<reference evidence="4" key="1">
    <citation type="journal article" date="2014" name="Front. Microbiol.">
        <title>High frequency of phylogenetically diverse reductive dehalogenase-homologous genes in deep subseafloor sedimentary metagenomes.</title>
        <authorList>
            <person name="Kawai M."/>
            <person name="Futagami T."/>
            <person name="Toyoda A."/>
            <person name="Takaki Y."/>
            <person name="Nishi S."/>
            <person name="Hori S."/>
            <person name="Arai W."/>
            <person name="Tsubouchi T."/>
            <person name="Morono Y."/>
            <person name="Uchiyama I."/>
            <person name="Ito T."/>
            <person name="Fujiyama A."/>
            <person name="Inagaki F."/>
            <person name="Takami H."/>
        </authorList>
    </citation>
    <scope>NUCLEOTIDE SEQUENCE</scope>
    <source>
        <strain evidence="4">Expedition CK06-06</strain>
    </source>
</reference>
<dbReference type="PRINTS" id="PR00423">
    <property type="entry name" value="CELLDVISFTSZ"/>
</dbReference>
<dbReference type="Gene3D" id="3.40.50.1440">
    <property type="entry name" value="Tubulin/FtsZ, GTPase domain"/>
    <property type="match status" value="1"/>
</dbReference>
<dbReference type="PROSITE" id="PS01135">
    <property type="entry name" value="FTSZ_2"/>
    <property type="match status" value="1"/>
</dbReference>
<dbReference type="GO" id="GO:0051301">
    <property type="term" value="P:cell division"/>
    <property type="evidence" value="ECO:0007669"/>
    <property type="project" value="TreeGrafter"/>
</dbReference>
<dbReference type="SMART" id="SM00864">
    <property type="entry name" value="Tubulin"/>
    <property type="match status" value="1"/>
</dbReference>
<dbReference type="GO" id="GO:0005525">
    <property type="term" value="F:GTP binding"/>
    <property type="evidence" value="ECO:0007669"/>
    <property type="project" value="UniProtKB-KW"/>
</dbReference>